<evidence type="ECO:0000313" key="1">
    <source>
        <dbReference type="EMBL" id="CAD8498549.1"/>
    </source>
</evidence>
<protein>
    <submittedName>
        <fullName evidence="1">Uncharacterized protein</fullName>
    </submittedName>
</protein>
<reference evidence="1" key="1">
    <citation type="submission" date="2021-01" db="EMBL/GenBank/DDBJ databases">
        <authorList>
            <person name="Corre E."/>
            <person name="Pelletier E."/>
            <person name="Niang G."/>
            <person name="Scheremetjew M."/>
            <person name="Finn R."/>
            <person name="Kale V."/>
            <person name="Holt S."/>
            <person name="Cochrane G."/>
            <person name="Meng A."/>
            <person name="Brown T."/>
            <person name="Cohen L."/>
        </authorList>
    </citation>
    <scope>NUCLEOTIDE SEQUENCE</scope>
    <source>
        <strain evidence="1">CCMP325</strain>
    </source>
</reference>
<proteinExistence type="predicted"/>
<name>A0A7S0EYJ8_9CRYP</name>
<organism evidence="1">
    <name type="scientific">Hanusia phi</name>
    <dbReference type="NCBI Taxonomy" id="3032"/>
    <lineage>
        <taxon>Eukaryota</taxon>
        <taxon>Cryptophyceae</taxon>
        <taxon>Pyrenomonadales</taxon>
        <taxon>Geminigeraceae</taxon>
        <taxon>Hanusia</taxon>
    </lineage>
</organism>
<dbReference type="AlphaFoldDB" id="A0A7S0EYJ8"/>
<sequence length="234" mass="25745">MAGLMVAVVMMTTMSIRNELVQKNSPASAMRKSARGLAGHQLSRQDVSTIHRAMKQASALKKKGAWKPTPYHDLVQFPKKYGFKKNLFVHGAKHVKHSAKAQALSQEYNDYGKQARGFYVKHHLMSQKENDWANSLMTGKEKSRVQILHQNTQNKLPCGRGGPCPVLGNFLQKSGLVSPAESQWARTMGVENAAVKAPVTMLASKPSGAKQGQDAKLGEDLTKFLFRSSHTAGF</sequence>
<accession>A0A7S0EYJ8</accession>
<dbReference type="EMBL" id="HBEO01027132">
    <property type="protein sequence ID" value="CAD8498549.1"/>
    <property type="molecule type" value="Transcribed_RNA"/>
</dbReference>
<gene>
    <name evidence="1" type="ORF">HPHI1048_LOCUS18304</name>
</gene>